<dbReference type="KEGG" id="dpp:DICPUDRAFT_56378"/>
<protein>
    <recommendedName>
        <fullName evidence="2">Tr-type G domain-containing protein</fullName>
    </recommendedName>
</protein>
<dbReference type="InParanoid" id="F0ZR79"/>
<evidence type="ECO:0000256" key="1">
    <source>
        <dbReference type="SAM" id="MobiDB-lite"/>
    </source>
</evidence>
<dbReference type="Pfam" id="PF00009">
    <property type="entry name" value="GTP_EFTU"/>
    <property type="match status" value="1"/>
</dbReference>
<dbReference type="STRING" id="5786.F0ZR79"/>
<name>F0ZR79_DICPU</name>
<dbReference type="OMA" id="CFAIKGQ"/>
<dbReference type="SUPFAM" id="SSF50447">
    <property type="entry name" value="Translation proteins"/>
    <property type="match status" value="1"/>
</dbReference>
<dbReference type="FunFam" id="2.40.30.10:FF:000247">
    <property type="entry name" value="Uncharacterized protein"/>
    <property type="match status" value="1"/>
</dbReference>
<feature type="region of interest" description="Disordered" evidence="1">
    <location>
        <begin position="169"/>
        <end position="191"/>
    </location>
</feature>
<dbReference type="PROSITE" id="PS51722">
    <property type="entry name" value="G_TR_2"/>
    <property type="match status" value="1"/>
</dbReference>
<dbReference type="InterPro" id="IPR049393">
    <property type="entry name" value="eEFSec_III"/>
</dbReference>
<keyword evidence="4" id="KW-1185">Reference proteome</keyword>
<dbReference type="FunFam" id="2.40.30.10:FF:000052">
    <property type="entry name" value="Selenocysteine-specific elongation factor EF-Sec"/>
    <property type="match status" value="1"/>
</dbReference>
<dbReference type="InterPro" id="IPR050055">
    <property type="entry name" value="EF-Tu_GTPase"/>
</dbReference>
<dbReference type="Proteomes" id="UP000001064">
    <property type="component" value="Unassembled WGS sequence"/>
</dbReference>
<dbReference type="InterPro" id="IPR027417">
    <property type="entry name" value="P-loop_NTPase"/>
</dbReference>
<dbReference type="GO" id="GO:0003746">
    <property type="term" value="F:translation elongation factor activity"/>
    <property type="evidence" value="ECO:0000318"/>
    <property type="project" value="GO_Central"/>
</dbReference>
<feature type="compositionally biased region" description="Low complexity" evidence="1">
    <location>
        <begin position="176"/>
        <end position="186"/>
    </location>
</feature>
<dbReference type="GO" id="GO:0005525">
    <property type="term" value="F:GTP binding"/>
    <property type="evidence" value="ECO:0007669"/>
    <property type="project" value="InterPro"/>
</dbReference>
<dbReference type="OrthoDB" id="2067at2759"/>
<dbReference type="AlphaFoldDB" id="F0ZR79"/>
<evidence type="ECO:0000259" key="2">
    <source>
        <dbReference type="PROSITE" id="PS51722"/>
    </source>
</evidence>
<gene>
    <name evidence="3" type="ORF">DICPUDRAFT_56378</name>
</gene>
<dbReference type="eggNOG" id="KOG0461">
    <property type="taxonomic scope" value="Eukaryota"/>
</dbReference>
<dbReference type="SUPFAM" id="SSF52540">
    <property type="entry name" value="P-loop containing nucleoside triphosphate hydrolases"/>
    <property type="match status" value="1"/>
</dbReference>
<dbReference type="Pfam" id="PF21208">
    <property type="entry name" value="euk_SelB_III"/>
    <property type="match status" value="1"/>
</dbReference>
<dbReference type="EMBL" id="GL871137">
    <property type="protein sequence ID" value="EGC33551.1"/>
    <property type="molecule type" value="Genomic_DNA"/>
</dbReference>
<dbReference type="PANTHER" id="PTHR43721">
    <property type="entry name" value="ELONGATION FACTOR TU-RELATED"/>
    <property type="match status" value="1"/>
</dbReference>
<dbReference type="Gene3D" id="3.40.50.300">
    <property type="entry name" value="P-loop containing nucleotide triphosphate hydrolases"/>
    <property type="match status" value="1"/>
</dbReference>
<feature type="domain" description="Tr-type G" evidence="2">
    <location>
        <begin position="1"/>
        <end position="214"/>
    </location>
</feature>
<accession>F0ZR79</accession>
<dbReference type="InterPro" id="IPR000795">
    <property type="entry name" value="T_Tr_GTP-bd_dom"/>
</dbReference>
<dbReference type="Gene3D" id="2.40.30.10">
    <property type="entry name" value="Translation factors"/>
    <property type="match status" value="2"/>
</dbReference>
<evidence type="ECO:0000313" key="4">
    <source>
        <dbReference type="Proteomes" id="UP000001064"/>
    </source>
</evidence>
<dbReference type="CDD" id="cd01889">
    <property type="entry name" value="SelB_euk"/>
    <property type="match status" value="1"/>
</dbReference>
<dbReference type="CDD" id="cd04094">
    <property type="entry name" value="eSelB_III"/>
    <property type="match status" value="1"/>
</dbReference>
<dbReference type="PANTHER" id="PTHR43721:SF11">
    <property type="entry name" value="SELENOCYSTEINE-SPECIFIC ELONGATION FACTOR"/>
    <property type="match status" value="1"/>
</dbReference>
<dbReference type="GO" id="GO:0003924">
    <property type="term" value="F:GTPase activity"/>
    <property type="evidence" value="ECO:0007669"/>
    <property type="project" value="InterPro"/>
</dbReference>
<reference evidence="4" key="1">
    <citation type="journal article" date="2011" name="Genome Biol.">
        <title>Comparative genomics of the social amoebae Dictyostelium discoideum and Dictyostelium purpureum.</title>
        <authorList>
            <consortium name="US DOE Joint Genome Institute (JGI-PGF)"/>
            <person name="Sucgang R."/>
            <person name="Kuo A."/>
            <person name="Tian X."/>
            <person name="Salerno W."/>
            <person name="Parikh A."/>
            <person name="Feasley C.L."/>
            <person name="Dalin E."/>
            <person name="Tu H."/>
            <person name="Huang E."/>
            <person name="Barry K."/>
            <person name="Lindquist E."/>
            <person name="Shapiro H."/>
            <person name="Bruce D."/>
            <person name="Schmutz J."/>
            <person name="Salamov A."/>
            <person name="Fey P."/>
            <person name="Gaudet P."/>
            <person name="Anjard C."/>
            <person name="Babu M.M."/>
            <person name="Basu S."/>
            <person name="Bushmanova Y."/>
            <person name="van der Wel H."/>
            <person name="Katoh-Kurasawa M."/>
            <person name="Dinh C."/>
            <person name="Coutinho P.M."/>
            <person name="Saito T."/>
            <person name="Elias M."/>
            <person name="Schaap P."/>
            <person name="Kay R.R."/>
            <person name="Henrissat B."/>
            <person name="Eichinger L."/>
            <person name="Rivero F."/>
            <person name="Putnam N.H."/>
            <person name="West C.M."/>
            <person name="Loomis W.F."/>
            <person name="Chisholm R.L."/>
            <person name="Shaulsky G."/>
            <person name="Strassmann J.E."/>
            <person name="Queller D.C."/>
            <person name="Kuspa A."/>
            <person name="Grigoriev I.V."/>
        </authorList>
    </citation>
    <scope>NUCLEOTIDE SEQUENCE [LARGE SCALE GENOMIC DNA]</scope>
    <source>
        <strain evidence="4">QSDP1</strain>
    </source>
</reference>
<dbReference type="GeneID" id="10504289"/>
<dbReference type="Pfam" id="PF21131">
    <property type="entry name" value="eEFSec_4th"/>
    <property type="match status" value="1"/>
</dbReference>
<dbReference type="InterPro" id="IPR049394">
    <property type="entry name" value="eEFSec_C"/>
</dbReference>
<proteinExistence type="predicted"/>
<dbReference type="CDD" id="cd03696">
    <property type="entry name" value="SelB_II"/>
    <property type="match status" value="1"/>
</dbReference>
<dbReference type="GO" id="GO:0001514">
    <property type="term" value="P:selenocysteine incorporation"/>
    <property type="evidence" value="ECO:0000318"/>
    <property type="project" value="GO_Central"/>
</dbReference>
<organism evidence="3 4">
    <name type="scientific">Dictyostelium purpureum</name>
    <name type="common">Slime mold</name>
    <dbReference type="NCBI Taxonomy" id="5786"/>
    <lineage>
        <taxon>Eukaryota</taxon>
        <taxon>Amoebozoa</taxon>
        <taxon>Evosea</taxon>
        <taxon>Eumycetozoa</taxon>
        <taxon>Dictyostelia</taxon>
        <taxon>Dictyosteliales</taxon>
        <taxon>Dictyosteliaceae</taxon>
        <taxon>Dictyostelium</taxon>
    </lineage>
</organism>
<dbReference type="Pfam" id="PF03144">
    <property type="entry name" value="GTP_EFTU_D2"/>
    <property type="match status" value="1"/>
</dbReference>
<evidence type="ECO:0000313" key="3">
    <source>
        <dbReference type="EMBL" id="EGC33551.1"/>
    </source>
</evidence>
<dbReference type="RefSeq" id="XP_003289933.1">
    <property type="nucleotide sequence ID" value="XM_003289885.1"/>
</dbReference>
<dbReference type="VEuPathDB" id="AmoebaDB:DICPUDRAFT_56378"/>
<dbReference type="InterPro" id="IPR009000">
    <property type="entry name" value="Transl_B-barrel_sf"/>
</dbReference>
<sequence length="546" mass="60212">MGHIDSGKTSLAKALSTNLSTASLDKSPESRMRGITLDLGFSSFQLNRELLNNAIGNDESSSWGNKIDNNQNIQITLVDCPGHASLIRTIIGGSQIIDMMFLVIDINKGIQTQTAECIVIGEITCKKGIIILNKIDQIPIENRNEKIESVSGKLRKALEKTCFKESPIVPFSANPSDNNNNNNNSDNNDDNNIAKPIGLNELYKELNKYLVVPKREEKGDLLFEFDHCFQIKGQGSVLTGTILRGTIEVNQTIQIPQLNLEKKVKSMQMFHKPIKKAIQGDRVGVCVTQLDSKLLERGLVCSNNSIPSLSSALISIEKVRFYKSEVHTKSKFHITIGHSTVIASLTYFSAIVPNSNNGSGDNNNSTFNYSNEYIYQDTLNATSPEFPVGSQFALIKFDHPILCPLNSVIIGSKLDVSTDSTGCRIAFHGTLIEGVDDKSPNSKQSLSKLKIYKTKSKQGQVERVHNQDTLIGKNLFKKDSDMTSFIGMKVVFETGETGIIESSFGKGGKTKIQLLNNVAAESIKIGSNFTLTFKRFIFDQTKSNKQ</sequence>
<dbReference type="InterPro" id="IPR004161">
    <property type="entry name" value="EFTu-like_2"/>
</dbReference>
<dbReference type="FunCoup" id="F0ZR79">
    <property type="interactions" value="14"/>
</dbReference>